<evidence type="ECO:0000256" key="8">
    <source>
        <dbReference type="HAMAP-Rule" id="MF_00972"/>
    </source>
</evidence>
<evidence type="ECO:0000256" key="6">
    <source>
        <dbReference type="ARBA" id="ARBA00022833"/>
    </source>
</evidence>
<dbReference type="Proteomes" id="UP000248330">
    <property type="component" value="Unassembled WGS sequence"/>
</dbReference>
<comment type="subunit">
    <text evidence="2 8">Homodimer.</text>
</comment>
<comment type="catalytic activity">
    <reaction evidence="7 8">
        <text>adenosine(34) in tRNA + H2O + H(+) = inosine(34) in tRNA + NH4(+)</text>
        <dbReference type="Rhea" id="RHEA:43168"/>
        <dbReference type="Rhea" id="RHEA-COMP:10373"/>
        <dbReference type="Rhea" id="RHEA-COMP:10374"/>
        <dbReference type="ChEBI" id="CHEBI:15377"/>
        <dbReference type="ChEBI" id="CHEBI:15378"/>
        <dbReference type="ChEBI" id="CHEBI:28938"/>
        <dbReference type="ChEBI" id="CHEBI:74411"/>
        <dbReference type="ChEBI" id="CHEBI:82852"/>
        <dbReference type="EC" id="3.5.4.33"/>
    </reaction>
</comment>
<dbReference type="AlphaFoldDB" id="A0A318ECE6"/>
<dbReference type="PROSITE" id="PS51747">
    <property type="entry name" value="CYT_DCMP_DEAMINASES_2"/>
    <property type="match status" value="1"/>
</dbReference>
<evidence type="ECO:0000256" key="7">
    <source>
        <dbReference type="ARBA" id="ARBA00048045"/>
    </source>
</evidence>
<dbReference type="InterPro" id="IPR028883">
    <property type="entry name" value="tRNA_aden_deaminase"/>
</dbReference>
<dbReference type="SUPFAM" id="SSF53927">
    <property type="entry name" value="Cytidine deaminase-like"/>
    <property type="match status" value="1"/>
</dbReference>
<evidence type="ECO:0000256" key="5">
    <source>
        <dbReference type="ARBA" id="ARBA00022801"/>
    </source>
</evidence>
<evidence type="ECO:0000256" key="1">
    <source>
        <dbReference type="ARBA" id="ARBA00010669"/>
    </source>
</evidence>
<dbReference type="EC" id="3.5.4.33" evidence="8"/>
<feature type="binding site" evidence="8">
    <location>
        <position position="97"/>
    </location>
    <ligand>
        <name>Zn(2+)</name>
        <dbReference type="ChEBI" id="CHEBI:29105"/>
        <note>catalytic</note>
    </ligand>
</feature>
<dbReference type="CDD" id="cd01285">
    <property type="entry name" value="nucleoside_deaminase"/>
    <property type="match status" value="1"/>
</dbReference>
<dbReference type="InterPro" id="IPR016192">
    <property type="entry name" value="APOBEC/CMP_deaminase_Zn-bd"/>
</dbReference>
<name>A0A318ECE6_9GAMM</name>
<dbReference type="OrthoDB" id="9802676at2"/>
<dbReference type="FunFam" id="3.40.140.10:FF:000005">
    <property type="entry name" value="tRNA-specific adenosine deaminase"/>
    <property type="match status" value="1"/>
</dbReference>
<dbReference type="PROSITE" id="PS00903">
    <property type="entry name" value="CYT_DCMP_DEAMINASES_1"/>
    <property type="match status" value="1"/>
</dbReference>
<reference evidence="10 11" key="1">
    <citation type="submission" date="2018-04" db="EMBL/GenBank/DDBJ databases">
        <title>Genomic Encyclopedia of Type Strains, Phase IV (KMG-IV): sequencing the most valuable type-strain genomes for metagenomic binning, comparative biology and taxonomic classification.</title>
        <authorList>
            <person name="Goeker M."/>
        </authorList>
    </citation>
    <scope>NUCLEOTIDE SEQUENCE [LARGE SCALE GENOMIC DNA]</scope>
    <source>
        <strain evidence="10 11">DSM 104150</strain>
    </source>
</reference>
<dbReference type="HAMAP" id="MF_00972">
    <property type="entry name" value="tRNA_aden_deaminase"/>
    <property type="match status" value="1"/>
</dbReference>
<gene>
    <name evidence="8" type="primary">tadA</name>
    <name evidence="10" type="ORF">C8D93_10213</name>
</gene>
<keyword evidence="5 8" id="KW-0378">Hydrolase</keyword>
<dbReference type="InterPro" id="IPR002125">
    <property type="entry name" value="CMP_dCMP_dom"/>
</dbReference>
<dbReference type="EMBL" id="QICN01000002">
    <property type="protein sequence ID" value="PXV70161.1"/>
    <property type="molecule type" value="Genomic_DNA"/>
</dbReference>
<dbReference type="PANTHER" id="PTHR11079:SF202">
    <property type="entry name" value="TRNA-SPECIFIC ADENOSINE DEAMINASE"/>
    <property type="match status" value="1"/>
</dbReference>
<comment type="similarity">
    <text evidence="1">Belongs to the cytidine and deoxycytidylate deaminase family. ADAT2 subfamily.</text>
</comment>
<feature type="binding site" evidence="8">
    <location>
        <position position="64"/>
    </location>
    <ligand>
        <name>Zn(2+)</name>
        <dbReference type="ChEBI" id="CHEBI:29105"/>
        <note>catalytic</note>
    </ligand>
</feature>
<dbReference type="Gene3D" id="3.40.140.10">
    <property type="entry name" value="Cytidine Deaminase, domain 2"/>
    <property type="match status" value="1"/>
</dbReference>
<organism evidence="10 11">
    <name type="scientific">Sinimarinibacterium flocculans</name>
    <dbReference type="NCBI Taxonomy" id="985250"/>
    <lineage>
        <taxon>Bacteria</taxon>
        <taxon>Pseudomonadati</taxon>
        <taxon>Pseudomonadota</taxon>
        <taxon>Gammaproteobacteria</taxon>
        <taxon>Nevskiales</taxon>
        <taxon>Nevskiaceae</taxon>
        <taxon>Sinimarinibacterium</taxon>
    </lineage>
</organism>
<evidence type="ECO:0000256" key="3">
    <source>
        <dbReference type="ARBA" id="ARBA00022694"/>
    </source>
</evidence>
<feature type="active site" description="Proton donor" evidence="8">
    <location>
        <position position="66"/>
    </location>
</feature>
<dbReference type="GO" id="GO:0052717">
    <property type="term" value="F:tRNA-specific adenosine-34 deaminase activity"/>
    <property type="evidence" value="ECO:0007669"/>
    <property type="project" value="UniProtKB-UniRule"/>
</dbReference>
<dbReference type="PANTHER" id="PTHR11079">
    <property type="entry name" value="CYTOSINE DEAMINASE FAMILY MEMBER"/>
    <property type="match status" value="1"/>
</dbReference>
<protein>
    <recommendedName>
        <fullName evidence="8">tRNA-specific adenosine deaminase</fullName>
        <ecNumber evidence="8">3.5.4.33</ecNumber>
    </recommendedName>
</protein>
<proteinExistence type="inferred from homology"/>
<keyword evidence="3 8" id="KW-0819">tRNA processing</keyword>
<evidence type="ECO:0000256" key="4">
    <source>
        <dbReference type="ARBA" id="ARBA00022723"/>
    </source>
</evidence>
<dbReference type="Pfam" id="PF00383">
    <property type="entry name" value="dCMP_cyt_deam_1"/>
    <property type="match status" value="1"/>
</dbReference>
<feature type="domain" description="CMP/dCMP-type deaminase" evidence="9">
    <location>
        <begin position="13"/>
        <end position="140"/>
    </location>
</feature>
<evidence type="ECO:0000256" key="2">
    <source>
        <dbReference type="ARBA" id="ARBA00011738"/>
    </source>
</evidence>
<keyword evidence="11" id="KW-1185">Reference proteome</keyword>
<keyword evidence="6 8" id="KW-0862">Zinc</keyword>
<dbReference type="GO" id="GO:0002100">
    <property type="term" value="P:tRNA wobble adenosine to inosine editing"/>
    <property type="evidence" value="ECO:0007669"/>
    <property type="project" value="UniProtKB-UniRule"/>
</dbReference>
<comment type="cofactor">
    <cofactor evidence="8">
        <name>Zn(2+)</name>
        <dbReference type="ChEBI" id="CHEBI:29105"/>
    </cofactor>
    <text evidence="8">Binds 1 zinc ion per subunit.</text>
</comment>
<sequence>MTTGLPAVTDDRARDEVWMRHALLLARRAEAAGEVPVGAVVVRDDRIVGEGWNRPIGDHDPSAHAEIVALRAAARHLGNYRTGGSTLYVTLEPCVMCAGAIVHARVARLVYGADDPKAGAVHSVYDVIAAPRLNHRVRWQGGVLADECGERLRAFFRARRS</sequence>
<dbReference type="NCBIfam" id="NF008113">
    <property type="entry name" value="PRK10860.1"/>
    <property type="match status" value="1"/>
</dbReference>
<dbReference type="RefSeq" id="WP_110263859.1">
    <property type="nucleotide sequence ID" value="NZ_CAWNXA010000002.1"/>
</dbReference>
<comment type="caution">
    <text evidence="10">The sequence shown here is derived from an EMBL/GenBank/DDBJ whole genome shotgun (WGS) entry which is preliminary data.</text>
</comment>
<evidence type="ECO:0000259" key="9">
    <source>
        <dbReference type="PROSITE" id="PS51747"/>
    </source>
</evidence>
<evidence type="ECO:0000313" key="10">
    <source>
        <dbReference type="EMBL" id="PXV70161.1"/>
    </source>
</evidence>
<evidence type="ECO:0000313" key="11">
    <source>
        <dbReference type="Proteomes" id="UP000248330"/>
    </source>
</evidence>
<dbReference type="InterPro" id="IPR016193">
    <property type="entry name" value="Cytidine_deaminase-like"/>
</dbReference>
<accession>A0A318ECE6</accession>
<feature type="binding site" evidence="8">
    <location>
        <position position="94"/>
    </location>
    <ligand>
        <name>Zn(2+)</name>
        <dbReference type="ChEBI" id="CHEBI:29105"/>
        <note>catalytic</note>
    </ligand>
</feature>
<dbReference type="GO" id="GO:0008270">
    <property type="term" value="F:zinc ion binding"/>
    <property type="evidence" value="ECO:0007669"/>
    <property type="project" value="UniProtKB-UniRule"/>
</dbReference>
<keyword evidence="4 8" id="KW-0479">Metal-binding</keyword>
<comment type="function">
    <text evidence="8">Catalyzes the deamination of adenosine to inosine at the wobble position 34 of tRNA(Arg2).</text>
</comment>